<evidence type="ECO:0000313" key="2">
    <source>
        <dbReference type="Proteomes" id="UP000663843"/>
    </source>
</evidence>
<dbReference type="EMBL" id="CAJMWT010003807">
    <property type="protein sequence ID" value="CAE6479223.1"/>
    <property type="molecule type" value="Genomic_DNA"/>
</dbReference>
<evidence type="ECO:0000313" key="1">
    <source>
        <dbReference type="EMBL" id="CAE6479223.1"/>
    </source>
</evidence>
<sequence>MNDDGRAVDWETLKTMTYGMYNPETYGDVLRMFGISGLRPIDLRSRVATGFAGNSWNLAPGRINLPTTGYNTNSHETLAAVIPATHTTTSTALSIFSLVNPLPTPPPDEFHGQPLG</sequence>
<proteinExistence type="predicted"/>
<dbReference type="AlphaFoldDB" id="A0A8H3CFS4"/>
<comment type="caution">
    <text evidence="1">The sequence shown here is derived from an EMBL/GenBank/DDBJ whole genome shotgun (WGS) entry which is preliminary data.</text>
</comment>
<gene>
    <name evidence="1" type="ORF">RDB_LOCUS115803</name>
</gene>
<dbReference type="Proteomes" id="UP000663843">
    <property type="component" value="Unassembled WGS sequence"/>
</dbReference>
<name>A0A8H3CFS4_9AGAM</name>
<protein>
    <submittedName>
        <fullName evidence="1">Uncharacterized protein</fullName>
    </submittedName>
</protein>
<reference evidence="1" key="1">
    <citation type="submission" date="2021-01" db="EMBL/GenBank/DDBJ databases">
        <authorList>
            <person name="Kaushik A."/>
        </authorList>
    </citation>
    <scope>NUCLEOTIDE SEQUENCE</scope>
    <source>
        <strain evidence="1">AG2-2IIIB</strain>
    </source>
</reference>
<organism evidence="1 2">
    <name type="scientific">Rhizoctonia solani</name>
    <dbReference type="NCBI Taxonomy" id="456999"/>
    <lineage>
        <taxon>Eukaryota</taxon>
        <taxon>Fungi</taxon>
        <taxon>Dikarya</taxon>
        <taxon>Basidiomycota</taxon>
        <taxon>Agaricomycotina</taxon>
        <taxon>Agaricomycetes</taxon>
        <taxon>Cantharellales</taxon>
        <taxon>Ceratobasidiaceae</taxon>
        <taxon>Rhizoctonia</taxon>
    </lineage>
</organism>
<accession>A0A8H3CFS4</accession>